<proteinExistence type="predicted"/>
<evidence type="ECO:0000313" key="1">
    <source>
        <dbReference type="EMBL" id="SDR85217.1"/>
    </source>
</evidence>
<gene>
    <name evidence="1" type="ORF">SAMN04488570_0560</name>
</gene>
<dbReference type="RefSeq" id="WP_091725792.1">
    <property type="nucleotide sequence ID" value="NZ_LT629757.1"/>
</dbReference>
<dbReference type="EMBL" id="LT629757">
    <property type="protein sequence ID" value="SDR85217.1"/>
    <property type="molecule type" value="Genomic_DNA"/>
</dbReference>
<keyword evidence="2" id="KW-1185">Reference proteome</keyword>
<dbReference type="OrthoDB" id="3789459at2"/>
<name>A0A1H1MEX7_9ACTN</name>
<reference evidence="2" key="1">
    <citation type="submission" date="2016-10" db="EMBL/GenBank/DDBJ databases">
        <authorList>
            <person name="Varghese N."/>
            <person name="Submissions S."/>
        </authorList>
    </citation>
    <scope>NUCLEOTIDE SEQUENCE [LARGE SCALE GENOMIC DNA]</scope>
    <source>
        <strain evidence="2">DSM 22127</strain>
    </source>
</reference>
<organism evidence="1 2">
    <name type="scientific">Nocardioides scoriae</name>
    <dbReference type="NCBI Taxonomy" id="642780"/>
    <lineage>
        <taxon>Bacteria</taxon>
        <taxon>Bacillati</taxon>
        <taxon>Actinomycetota</taxon>
        <taxon>Actinomycetes</taxon>
        <taxon>Propionibacteriales</taxon>
        <taxon>Nocardioidaceae</taxon>
        <taxon>Nocardioides</taxon>
    </lineage>
</organism>
<dbReference type="Proteomes" id="UP000198859">
    <property type="component" value="Chromosome I"/>
</dbReference>
<accession>A0A1H1MEX7</accession>
<evidence type="ECO:0000313" key="2">
    <source>
        <dbReference type="Proteomes" id="UP000198859"/>
    </source>
</evidence>
<dbReference type="STRING" id="642780.SAMN04488570_0560"/>
<dbReference type="AlphaFoldDB" id="A0A1H1MEX7"/>
<protein>
    <recommendedName>
        <fullName evidence="3">SnoaL-like domain-containing protein</fullName>
    </recommendedName>
</protein>
<sequence length="174" mass="18738">MTVWRVVGVLVCGVLVVATLLQGRTGSEQPPPAARTTVAVAPAPGTPLGRTGRVVAALRDWDRRRGAAWSAGDAGALRALYRPGSTAGRADVRLLRAYAASGWRVRGLSTQVFAVRLLQRRGDTWTLRVVDRVAGGELVRDGRSRPLPTTEVATRRVELVRAGDDWRVGRVRPG</sequence>
<evidence type="ECO:0008006" key="3">
    <source>
        <dbReference type="Google" id="ProtNLM"/>
    </source>
</evidence>